<dbReference type="AlphaFoldDB" id="A0A1G7GGN8"/>
<feature type="signal peptide" evidence="1">
    <location>
        <begin position="1"/>
        <end position="19"/>
    </location>
</feature>
<evidence type="ECO:0008006" key="4">
    <source>
        <dbReference type="Google" id="ProtNLM"/>
    </source>
</evidence>
<reference evidence="2 3" key="1">
    <citation type="submission" date="2016-10" db="EMBL/GenBank/DDBJ databases">
        <authorList>
            <person name="de Groot N.N."/>
        </authorList>
    </citation>
    <scope>NUCLEOTIDE SEQUENCE [LARGE SCALE GENOMIC DNA]</scope>
    <source>
        <strain evidence="2 3">47C3B</strain>
    </source>
</reference>
<feature type="chain" id="PRO_5011683668" description="Lipoprotein" evidence="1">
    <location>
        <begin position="20"/>
        <end position="223"/>
    </location>
</feature>
<evidence type="ECO:0000313" key="3">
    <source>
        <dbReference type="Proteomes" id="UP000199072"/>
    </source>
</evidence>
<dbReference type="EMBL" id="FNAI01000010">
    <property type="protein sequence ID" value="SDE87245.1"/>
    <property type="molecule type" value="Genomic_DNA"/>
</dbReference>
<sequence length="223" mass="25572">MLMKTHNLLNASAIVIVLAVTCACNSTDTHTKSVTSRNLDKTPGAGSDKLAGTLKQYPEVHTWIDDFRNFRNAANDKDTPKLKNYFNFPLNADSTQIWYAIFDTEAELEKVRNGPELFSEKDFERYSSKLFRPAFVRSLLKIKSAKLFDKGESESPKFNDKDGYYYMIVTFNKESQTLSLNIAYLNGNDENGDYVSEGEHNIIYDFDIIDHKYLRFKRIMIAG</sequence>
<keyword evidence="3" id="KW-1185">Reference proteome</keyword>
<accession>A0A1G7GGN8</accession>
<gene>
    <name evidence="2" type="ORF">SAMN05216464_110134</name>
</gene>
<dbReference type="PROSITE" id="PS51257">
    <property type="entry name" value="PROKAR_LIPOPROTEIN"/>
    <property type="match status" value="1"/>
</dbReference>
<protein>
    <recommendedName>
        <fullName evidence="4">Lipoprotein</fullName>
    </recommendedName>
</protein>
<name>A0A1G7GGN8_9SPHI</name>
<evidence type="ECO:0000256" key="1">
    <source>
        <dbReference type="SAM" id="SignalP"/>
    </source>
</evidence>
<dbReference type="Proteomes" id="UP000199072">
    <property type="component" value="Unassembled WGS sequence"/>
</dbReference>
<evidence type="ECO:0000313" key="2">
    <source>
        <dbReference type="EMBL" id="SDE87245.1"/>
    </source>
</evidence>
<organism evidence="2 3">
    <name type="scientific">Mucilaginibacter pineti</name>
    <dbReference type="NCBI Taxonomy" id="1391627"/>
    <lineage>
        <taxon>Bacteria</taxon>
        <taxon>Pseudomonadati</taxon>
        <taxon>Bacteroidota</taxon>
        <taxon>Sphingobacteriia</taxon>
        <taxon>Sphingobacteriales</taxon>
        <taxon>Sphingobacteriaceae</taxon>
        <taxon>Mucilaginibacter</taxon>
    </lineage>
</organism>
<keyword evidence="1" id="KW-0732">Signal</keyword>
<proteinExistence type="predicted"/>